<organism evidence="14 15">
    <name type="scientific">Sinocyclocheilus grahami</name>
    <name type="common">Dianchi golden-line fish</name>
    <name type="synonym">Barbus grahami</name>
    <dbReference type="NCBI Taxonomy" id="75366"/>
    <lineage>
        <taxon>Eukaryota</taxon>
        <taxon>Metazoa</taxon>
        <taxon>Chordata</taxon>
        <taxon>Craniata</taxon>
        <taxon>Vertebrata</taxon>
        <taxon>Euteleostomi</taxon>
        <taxon>Actinopterygii</taxon>
        <taxon>Neopterygii</taxon>
        <taxon>Teleostei</taxon>
        <taxon>Ostariophysi</taxon>
        <taxon>Cypriniformes</taxon>
        <taxon>Cyprinidae</taxon>
        <taxon>Cyprininae</taxon>
        <taxon>Sinocyclocheilus</taxon>
    </lineage>
</organism>
<feature type="domain" description="RING-type" evidence="13">
    <location>
        <begin position="539"/>
        <end position="578"/>
    </location>
</feature>
<keyword evidence="12" id="KW-0175">Coiled coil</keyword>
<keyword evidence="8" id="KW-0653">Protein transport</keyword>
<dbReference type="FunFam" id="1.25.40.10:FF:000164">
    <property type="entry name" value="Vacuolar protein sorting-associated protein 11 homolog"/>
    <property type="match status" value="1"/>
</dbReference>
<evidence type="ECO:0000256" key="11">
    <source>
        <dbReference type="PROSITE-ProRule" id="PRU01006"/>
    </source>
</evidence>
<evidence type="ECO:0000256" key="10">
    <source>
        <dbReference type="PROSITE-ProRule" id="PRU00175"/>
    </source>
</evidence>
<dbReference type="InterPro" id="IPR001841">
    <property type="entry name" value="Znf_RING"/>
</dbReference>
<evidence type="ECO:0000259" key="13">
    <source>
        <dbReference type="PROSITE" id="PS50089"/>
    </source>
</evidence>
<gene>
    <name evidence="14" type="primary">vps11</name>
</gene>
<dbReference type="GO" id="GO:0006904">
    <property type="term" value="P:vesicle docking involved in exocytosis"/>
    <property type="evidence" value="ECO:0007669"/>
    <property type="project" value="TreeGrafter"/>
</dbReference>
<dbReference type="Pfam" id="PF12451">
    <property type="entry name" value="VPS11_C"/>
    <property type="match status" value="1"/>
</dbReference>
<dbReference type="FunFam" id="3.30.40.10:FF:000258">
    <property type="entry name" value="Vacuolar protein sorting-associated protein 11 homolog"/>
    <property type="match status" value="1"/>
</dbReference>
<evidence type="ECO:0000313" key="15">
    <source>
        <dbReference type="Proteomes" id="UP000472262"/>
    </source>
</evidence>
<keyword evidence="9" id="KW-0472">Membrane</keyword>
<dbReference type="InterPro" id="IPR057308">
    <property type="entry name" value="CHCR_PEP5_VPS11"/>
</dbReference>
<dbReference type="SMART" id="SM00184">
    <property type="entry name" value="RING"/>
    <property type="match status" value="1"/>
</dbReference>
<dbReference type="InterPro" id="IPR016024">
    <property type="entry name" value="ARM-type_fold"/>
</dbReference>
<dbReference type="GO" id="GO:0048284">
    <property type="term" value="P:organelle fusion"/>
    <property type="evidence" value="ECO:0007669"/>
    <property type="project" value="TreeGrafter"/>
</dbReference>
<dbReference type="Pfam" id="PF23341">
    <property type="entry name" value="PEP5_VPS11_N"/>
    <property type="match status" value="1"/>
</dbReference>
<proteinExistence type="inferred from homology"/>
<evidence type="ECO:0000256" key="1">
    <source>
        <dbReference type="ARBA" id="ARBA00004492"/>
    </source>
</evidence>
<keyword evidence="4" id="KW-0813">Transport</keyword>
<comment type="subcellular location">
    <subcellularLocation>
        <location evidence="1">Late endosome membrane</location>
        <topology evidence="1">Peripheral membrane protein</topology>
        <orientation evidence="1">Cytoplasmic side</orientation>
    </subcellularLocation>
    <subcellularLocation>
        <location evidence="2">Lysosome membrane</location>
        <topology evidence="2">Peripheral membrane protein</topology>
        <orientation evidence="2">Cytoplasmic side</orientation>
    </subcellularLocation>
</comment>
<reference evidence="14" key="2">
    <citation type="submission" date="2025-09" db="UniProtKB">
        <authorList>
            <consortium name="Ensembl"/>
        </authorList>
    </citation>
    <scope>IDENTIFICATION</scope>
</reference>
<evidence type="ECO:0000256" key="12">
    <source>
        <dbReference type="SAM" id="Coils"/>
    </source>
</evidence>
<dbReference type="InterPro" id="IPR013083">
    <property type="entry name" value="Znf_RING/FYVE/PHD"/>
</dbReference>
<feature type="coiled-coil region" evidence="12">
    <location>
        <begin position="496"/>
        <end position="530"/>
    </location>
</feature>
<dbReference type="Ensembl" id="ENSSGRT00000048325.1">
    <property type="protein sequence ID" value="ENSSGRP00000045159.1"/>
    <property type="gene ID" value="ENSSGRG00000023834.1"/>
</dbReference>
<evidence type="ECO:0000256" key="7">
    <source>
        <dbReference type="ARBA" id="ARBA00022833"/>
    </source>
</evidence>
<dbReference type="CDD" id="cd16688">
    <property type="entry name" value="RING-H2_Vps11"/>
    <property type="match status" value="1"/>
</dbReference>
<keyword evidence="6 10" id="KW-0863">Zinc-finger</keyword>
<dbReference type="PANTHER" id="PTHR23323:SF24">
    <property type="entry name" value="VACUOLAR PROTEIN SORTING-ASSOCIATED PROTEIN 11 HOMOLOG"/>
    <property type="match status" value="1"/>
</dbReference>
<comment type="similarity">
    <text evidence="3">Belongs to the VPS11 family.</text>
</comment>
<feature type="repeat" description="CHCR" evidence="11">
    <location>
        <begin position="133"/>
        <end position="282"/>
    </location>
</feature>
<accession>A0A672NAS0</accession>
<dbReference type="Gene3D" id="3.30.40.10">
    <property type="entry name" value="Zinc/RING finger domain, C3HC4 (zinc finger)"/>
    <property type="match status" value="1"/>
</dbReference>
<evidence type="ECO:0000256" key="3">
    <source>
        <dbReference type="ARBA" id="ARBA00007070"/>
    </source>
</evidence>
<name>A0A672NAS0_SINGR</name>
<reference evidence="14" key="1">
    <citation type="submission" date="2025-08" db="UniProtKB">
        <authorList>
            <consortium name="Ensembl"/>
        </authorList>
    </citation>
    <scope>IDENTIFICATION</scope>
</reference>
<dbReference type="GO" id="GO:0005765">
    <property type="term" value="C:lysosomal membrane"/>
    <property type="evidence" value="ECO:0007669"/>
    <property type="project" value="UniProtKB-SubCell"/>
</dbReference>
<protein>
    <submittedName>
        <fullName evidence="14">Vacuolar protein sorting-associated protein 11 homolog</fullName>
    </submittedName>
</protein>
<evidence type="ECO:0000256" key="9">
    <source>
        <dbReference type="ARBA" id="ARBA00023136"/>
    </source>
</evidence>
<dbReference type="InterPro" id="IPR024763">
    <property type="entry name" value="VPS11_C"/>
</dbReference>
<dbReference type="GO" id="GO:0030897">
    <property type="term" value="C:HOPS complex"/>
    <property type="evidence" value="ECO:0007669"/>
    <property type="project" value="TreeGrafter"/>
</dbReference>
<dbReference type="PANTHER" id="PTHR23323">
    <property type="entry name" value="VACUOLAR PROTEIN SORTING-ASSOCIATED PROTEIN"/>
    <property type="match status" value="1"/>
</dbReference>
<dbReference type="GO" id="GO:0007033">
    <property type="term" value="P:vacuole organization"/>
    <property type="evidence" value="ECO:0007669"/>
    <property type="project" value="TreeGrafter"/>
</dbReference>
<dbReference type="GO" id="GO:0007032">
    <property type="term" value="P:endosome organization"/>
    <property type="evidence" value="ECO:0007669"/>
    <property type="project" value="TreeGrafter"/>
</dbReference>
<dbReference type="SUPFAM" id="SSF48371">
    <property type="entry name" value="ARM repeat"/>
    <property type="match status" value="1"/>
</dbReference>
<sequence>IVAGDDCVYLYQPDERGPYSLLPLLTQAEKHILTIYDLDNKFIAYSAAFDDVIDVLAEWGSFYVLTRDKTLYMLQEKDTQTKLEMLFKKNLFVMAINLAKSQHLDNDGLSEIFRQYGDHLYVKGDHDGAIQQYIRTIGKLEPSYVIRKFLDAQRIHNLTAYLQALHRQSLANADHTTLLLNCYTKLKDSSKLEEFIKSNESEVHFDVEIAIKVLRQAGYHSHAVFLAERHMHHEWYLKIQLEDLKNYQEALRYIGRLPFDQAESNMKRYGKILMHHVPESTTILLKHLCTDYHPSKDSTDRDSLDRPANPEEFIPVFANNPRELRAFLEHMIKVDPFSPEGVYDTLLELRLQDWAHEQDPGKKVLQEAALSLLRSDNTVFDKALVLCQMHNFKEGVLYLYEKGKLYQQIMHYHMQNEEYGKVVEACKRYGDSEVCLWEQALGYFARKEENCKAYISEVLQHIDENNLMPPLLVVQTLAHNSTASLSVIKDYLINKMERETQQIEGDERKIRQYREETAHLRAEIQELKTCAKIFQKTKCSMCNSPLELPSVHFLCGHSFHQHCLESFAESEAECPTCTPENRKVMDMLRVQDQKRDLHDNFHRQLKCSNDGFSVIADYFGRGVFNKLTLITDPPGGKSGAGNLEAEFNRDLLINTKRNV</sequence>
<keyword evidence="15" id="KW-1185">Reference proteome</keyword>
<dbReference type="GO" id="GO:0006886">
    <property type="term" value="P:intracellular protein transport"/>
    <property type="evidence" value="ECO:0007669"/>
    <property type="project" value="UniProtKB-UniRule"/>
</dbReference>
<dbReference type="Pfam" id="PF13923">
    <property type="entry name" value="zf-C3HC4_2"/>
    <property type="match status" value="1"/>
</dbReference>
<dbReference type="InterPro" id="IPR011990">
    <property type="entry name" value="TPR-like_helical_dom_sf"/>
</dbReference>
<evidence type="ECO:0000256" key="2">
    <source>
        <dbReference type="ARBA" id="ARBA00004630"/>
    </source>
</evidence>
<keyword evidence="7" id="KW-0862">Zinc</keyword>
<dbReference type="Pfam" id="PF23356">
    <property type="entry name" value="TPR_PEP5_VPS11"/>
    <property type="match status" value="1"/>
</dbReference>
<keyword evidence="5" id="KW-0479">Metal-binding</keyword>
<evidence type="ECO:0000256" key="5">
    <source>
        <dbReference type="ARBA" id="ARBA00022723"/>
    </source>
</evidence>
<evidence type="ECO:0000256" key="8">
    <source>
        <dbReference type="ARBA" id="ARBA00022927"/>
    </source>
</evidence>
<dbReference type="InterPro" id="IPR000547">
    <property type="entry name" value="Clathrin_H-chain/VPS_repeat"/>
</dbReference>
<dbReference type="PROSITE" id="PS50236">
    <property type="entry name" value="CHCR"/>
    <property type="match status" value="2"/>
</dbReference>
<dbReference type="GO" id="GO:0008270">
    <property type="term" value="F:zinc ion binding"/>
    <property type="evidence" value="ECO:0007669"/>
    <property type="project" value="UniProtKB-KW"/>
</dbReference>
<dbReference type="InterPro" id="IPR057307">
    <property type="entry name" value="PEP5_VPS11_N"/>
</dbReference>
<evidence type="ECO:0000256" key="4">
    <source>
        <dbReference type="ARBA" id="ARBA00022448"/>
    </source>
</evidence>
<feature type="repeat" description="CHCR" evidence="11">
    <location>
        <begin position="295"/>
        <end position="453"/>
    </location>
</feature>
<dbReference type="GO" id="GO:0030674">
    <property type="term" value="F:protein-macromolecule adaptor activity"/>
    <property type="evidence" value="ECO:0007669"/>
    <property type="project" value="TreeGrafter"/>
</dbReference>
<dbReference type="AlphaFoldDB" id="A0A672NAS0"/>
<dbReference type="Proteomes" id="UP000472262">
    <property type="component" value="Unassembled WGS sequence"/>
</dbReference>
<dbReference type="GO" id="GO:0031902">
    <property type="term" value="C:late endosome membrane"/>
    <property type="evidence" value="ECO:0007669"/>
    <property type="project" value="UniProtKB-SubCell"/>
</dbReference>
<dbReference type="SUPFAM" id="SSF57850">
    <property type="entry name" value="RING/U-box"/>
    <property type="match status" value="1"/>
</dbReference>
<dbReference type="PROSITE" id="PS50089">
    <property type="entry name" value="ZF_RING_2"/>
    <property type="match status" value="1"/>
</dbReference>
<evidence type="ECO:0000256" key="6">
    <source>
        <dbReference type="ARBA" id="ARBA00022771"/>
    </source>
</evidence>
<evidence type="ECO:0000313" key="14">
    <source>
        <dbReference type="Ensembl" id="ENSSGRP00000045159.1"/>
    </source>
</evidence>
<dbReference type="Gene3D" id="1.25.40.10">
    <property type="entry name" value="Tetratricopeptide repeat domain"/>
    <property type="match status" value="1"/>
</dbReference>